<evidence type="ECO:0000313" key="1">
    <source>
        <dbReference type="EMBL" id="OGD03231.1"/>
    </source>
</evidence>
<proteinExistence type="predicted"/>
<sequence length="305" mass="33760">MYPVSDLQSLRNRLKLRSIQSENQLRDHHPHAVAQLEAAGVRPGSIRKHAAKLLAVGATATALMTSPLTPIALRAALPAASQSTPLNPQDLHLLLSRQLKDILPKYVEPLTPAQEERVSKLLHDYFGLHATAELEGNRLNRSYGLIGAEQHLPRYPGDTVSAHGAYLGAGITPGLGAWRYFARSKAEMTPDLVAKERYYVAVQTLYLPDWSIRLAYLRDWYRYRKVAVVNPKNGKTVIAVVADSGPAAWTGKHFGGSPEVMGYLEMKDGRQRGPVVLFFVDDPEDRVPLGPMDYNLEKPVLLQST</sequence>
<gene>
    <name evidence="1" type="ORF">A2989_00160</name>
</gene>
<organism evidence="1 2">
    <name type="scientific">Candidatus Amesbacteria bacterium RIFCSPLOWO2_01_FULL_48_25</name>
    <dbReference type="NCBI Taxonomy" id="1797259"/>
    <lineage>
        <taxon>Bacteria</taxon>
        <taxon>Candidatus Amesiibacteriota</taxon>
    </lineage>
</organism>
<dbReference type="EMBL" id="MEXN01000007">
    <property type="protein sequence ID" value="OGD03231.1"/>
    <property type="molecule type" value="Genomic_DNA"/>
</dbReference>
<dbReference type="AlphaFoldDB" id="A0A1F4ZAQ7"/>
<protein>
    <submittedName>
        <fullName evidence="1">Uncharacterized protein</fullName>
    </submittedName>
</protein>
<accession>A0A1F4ZAQ7</accession>
<comment type="caution">
    <text evidence="1">The sequence shown here is derived from an EMBL/GenBank/DDBJ whole genome shotgun (WGS) entry which is preliminary data.</text>
</comment>
<dbReference type="Proteomes" id="UP000177080">
    <property type="component" value="Unassembled WGS sequence"/>
</dbReference>
<evidence type="ECO:0000313" key="2">
    <source>
        <dbReference type="Proteomes" id="UP000177080"/>
    </source>
</evidence>
<dbReference type="STRING" id="1797259.A2989_00160"/>
<name>A0A1F4ZAQ7_9BACT</name>
<reference evidence="1 2" key="1">
    <citation type="journal article" date="2016" name="Nat. Commun.">
        <title>Thousands of microbial genomes shed light on interconnected biogeochemical processes in an aquifer system.</title>
        <authorList>
            <person name="Anantharaman K."/>
            <person name="Brown C.T."/>
            <person name="Hug L.A."/>
            <person name="Sharon I."/>
            <person name="Castelle C.J."/>
            <person name="Probst A.J."/>
            <person name="Thomas B.C."/>
            <person name="Singh A."/>
            <person name="Wilkins M.J."/>
            <person name="Karaoz U."/>
            <person name="Brodie E.L."/>
            <person name="Williams K.H."/>
            <person name="Hubbard S.S."/>
            <person name="Banfield J.F."/>
        </authorList>
    </citation>
    <scope>NUCLEOTIDE SEQUENCE [LARGE SCALE GENOMIC DNA]</scope>
</reference>